<sequence length="562" mass="65101">MKKKRSRIDLVFEKIPPLITFSLIFFPIWGGFAFPFATAYFVIIFNVYFLYKSISFAVFFALSLVRIRHAEQIDWLGRLHELEDIDAAIEKKEEQLRLLSQKKKLEIDPKTIAPKRFPRFLHRILIANEKLKVKNYLKSEISRLKELRQKLDLQNWRDLHHIIVIPHWKEPYHVLEKTIQKVASGTFPSKQISIVLGAEARDPDGVKVSEQLKEAYADKFEHIWINSHELTEDEIVGKSSNMASAGKYAKTMIDKLGWDLRKVTVTSCDADSQLPEQYFANVSYEYLTRKDAEFKFFNAAMILYANIWRLPFYARVKNSMSTIYNVGRLIRTDKLVPFSTYTTSFWLIDQIGYWTPDITPEDFHIFFKSAFKFGNKVSTVPIYQKVMADAAEGETHLETIKNNYFQERRWSWGISDDGWVLKNLLKLFIQGRIPIAVFYRGLHVIADHIIGPVSSVIILFGGNIPLLVNPAFAATTTGVNLPRVSSFMIQLTLWFLIISILLDQYLKPVRPGKTNIVKKLFSIVEWVVQPVVGMVLVAIPGLEAHTRLLFGKYLEYYLTKKK</sequence>
<dbReference type="SUPFAM" id="SSF53448">
    <property type="entry name" value="Nucleotide-diphospho-sugar transferases"/>
    <property type="match status" value="1"/>
</dbReference>
<dbReference type="EMBL" id="JYPD01000019">
    <property type="protein sequence ID" value="KXK09315.1"/>
    <property type="molecule type" value="Genomic_DNA"/>
</dbReference>
<evidence type="ECO:0008006" key="4">
    <source>
        <dbReference type="Google" id="ProtNLM"/>
    </source>
</evidence>
<dbReference type="AlphaFoldDB" id="A0A136KIN6"/>
<organism evidence="2 3">
    <name type="scientific">candidate division WS6 bacterium OLB21</name>
    <dbReference type="NCBI Taxonomy" id="1617427"/>
    <lineage>
        <taxon>Bacteria</taxon>
        <taxon>Candidatus Dojkabacteria</taxon>
    </lineage>
</organism>
<dbReference type="Gene3D" id="3.90.550.10">
    <property type="entry name" value="Spore Coat Polysaccharide Biosynthesis Protein SpsA, Chain A"/>
    <property type="match status" value="1"/>
</dbReference>
<feature type="transmembrane region" description="Helical" evidence="1">
    <location>
        <begin position="523"/>
        <end position="542"/>
    </location>
</feature>
<dbReference type="InterPro" id="IPR029044">
    <property type="entry name" value="Nucleotide-diphossugar_trans"/>
</dbReference>
<keyword evidence="1" id="KW-1133">Transmembrane helix</keyword>
<dbReference type="PANTHER" id="PTHR36851:SF1">
    <property type="entry name" value="GLYCO_TRANS_2-LIKE DOMAIN-CONTAINING PROTEIN"/>
    <property type="match status" value="1"/>
</dbReference>
<evidence type="ECO:0000256" key="1">
    <source>
        <dbReference type="SAM" id="Phobius"/>
    </source>
</evidence>
<dbReference type="PANTHER" id="PTHR36851">
    <property type="entry name" value="UNNAMED PRODUCT"/>
    <property type="match status" value="1"/>
</dbReference>
<reference evidence="2 3" key="1">
    <citation type="submission" date="2015-02" db="EMBL/GenBank/DDBJ databases">
        <title>Improved understanding of the partial-nitritation anammox process through 23 genomes representing the majority of the microbial community.</title>
        <authorList>
            <person name="Speth D.R."/>
            <person name="In T Zandt M."/>
            <person name="Guerrero Cruz S."/>
            <person name="Jetten M.S."/>
            <person name="Dutilh B.E."/>
        </authorList>
    </citation>
    <scope>NUCLEOTIDE SEQUENCE [LARGE SCALE GENOMIC DNA]</scope>
    <source>
        <strain evidence="2">OLB21</strain>
    </source>
</reference>
<evidence type="ECO:0000313" key="3">
    <source>
        <dbReference type="Proteomes" id="UP000070449"/>
    </source>
</evidence>
<protein>
    <recommendedName>
        <fullName evidence="4">Glycosyltransferase 2-like domain-containing protein</fullName>
    </recommendedName>
</protein>
<gene>
    <name evidence="2" type="ORF">UZ20_WS6002000624</name>
</gene>
<comment type="caution">
    <text evidence="2">The sequence shown here is derived from an EMBL/GenBank/DDBJ whole genome shotgun (WGS) entry which is preliminary data.</text>
</comment>
<feature type="transmembrane region" description="Helical" evidence="1">
    <location>
        <begin position="449"/>
        <end position="472"/>
    </location>
</feature>
<name>A0A136KIN6_9BACT</name>
<proteinExistence type="predicted"/>
<dbReference type="Proteomes" id="UP000070449">
    <property type="component" value="Unassembled WGS sequence"/>
</dbReference>
<keyword evidence="1" id="KW-0812">Transmembrane</keyword>
<keyword evidence="1" id="KW-0472">Membrane</keyword>
<feature type="transmembrane region" description="Helical" evidence="1">
    <location>
        <begin position="21"/>
        <end position="43"/>
    </location>
</feature>
<dbReference type="STRING" id="1617427.UZ20_WS6002000624"/>
<feature type="transmembrane region" description="Helical" evidence="1">
    <location>
        <begin position="484"/>
        <end position="502"/>
    </location>
</feature>
<evidence type="ECO:0000313" key="2">
    <source>
        <dbReference type="EMBL" id="KXK09315.1"/>
    </source>
</evidence>
<accession>A0A136KIN6</accession>